<dbReference type="Proteomes" id="UP001153334">
    <property type="component" value="Unassembled WGS sequence"/>
</dbReference>
<keyword evidence="2" id="KW-1185">Reference proteome</keyword>
<gene>
    <name evidence="1" type="ORF">ONZ43_g424</name>
</gene>
<reference evidence="1" key="1">
    <citation type="submission" date="2022-11" db="EMBL/GenBank/DDBJ databases">
        <title>Genome Sequence of Nemania bipapillata.</title>
        <authorList>
            <person name="Buettner E."/>
        </authorList>
    </citation>
    <scope>NUCLEOTIDE SEQUENCE</scope>
    <source>
        <strain evidence="1">CP14</strain>
    </source>
</reference>
<sequence>MIRYAHGWDRPTGHVPTTLTRQETGKKWFDCADCHHEQESHQLRQALEMTSLRRPTSTAHTATTTSSIDAVIPKPALRVEGEDARMDNRMLKDDRVKNTEQRTIFDIQSEADKLG</sequence>
<protein>
    <submittedName>
        <fullName evidence="1">Uncharacterized protein</fullName>
    </submittedName>
</protein>
<evidence type="ECO:0000313" key="1">
    <source>
        <dbReference type="EMBL" id="KAJ8123681.1"/>
    </source>
</evidence>
<comment type="caution">
    <text evidence="1">The sequence shown here is derived from an EMBL/GenBank/DDBJ whole genome shotgun (WGS) entry which is preliminary data.</text>
</comment>
<proteinExistence type="predicted"/>
<accession>A0ACC2J844</accession>
<evidence type="ECO:0000313" key="2">
    <source>
        <dbReference type="Proteomes" id="UP001153334"/>
    </source>
</evidence>
<organism evidence="1 2">
    <name type="scientific">Nemania bipapillata</name>
    <dbReference type="NCBI Taxonomy" id="110536"/>
    <lineage>
        <taxon>Eukaryota</taxon>
        <taxon>Fungi</taxon>
        <taxon>Dikarya</taxon>
        <taxon>Ascomycota</taxon>
        <taxon>Pezizomycotina</taxon>
        <taxon>Sordariomycetes</taxon>
        <taxon>Xylariomycetidae</taxon>
        <taxon>Xylariales</taxon>
        <taxon>Xylariaceae</taxon>
        <taxon>Nemania</taxon>
    </lineage>
</organism>
<dbReference type="EMBL" id="JAPESX010000053">
    <property type="protein sequence ID" value="KAJ8123681.1"/>
    <property type="molecule type" value="Genomic_DNA"/>
</dbReference>
<name>A0ACC2J844_9PEZI</name>